<evidence type="ECO:0000313" key="8">
    <source>
        <dbReference type="WBParaSite" id="MBELARI_LOCUS6939"/>
    </source>
</evidence>
<dbReference type="EC" id="2.4.1.-" evidence="6"/>
<keyword evidence="7" id="KW-1185">Reference proteome</keyword>
<dbReference type="WBParaSite" id="MBELARI_LOCUS6939">
    <property type="protein sequence ID" value="MBELARI_LOCUS6939"/>
    <property type="gene ID" value="MBELARI_LOCUS6939"/>
</dbReference>
<reference evidence="8" key="1">
    <citation type="submission" date="2024-02" db="UniProtKB">
        <authorList>
            <consortium name="WormBaseParasite"/>
        </authorList>
    </citation>
    <scope>IDENTIFICATION</scope>
</reference>
<organism evidence="7 8">
    <name type="scientific">Mesorhabditis belari</name>
    <dbReference type="NCBI Taxonomy" id="2138241"/>
    <lineage>
        <taxon>Eukaryota</taxon>
        <taxon>Metazoa</taxon>
        <taxon>Ecdysozoa</taxon>
        <taxon>Nematoda</taxon>
        <taxon>Chromadorea</taxon>
        <taxon>Rhabditida</taxon>
        <taxon>Rhabditina</taxon>
        <taxon>Rhabditomorpha</taxon>
        <taxon>Rhabditoidea</taxon>
        <taxon>Rhabditidae</taxon>
        <taxon>Mesorhabditinae</taxon>
        <taxon>Mesorhabditis</taxon>
    </lineage>
</organism>
<evidence type="ECO:0000256" key="4">
    <source>
        <dbReference type="ARBA" id="ARBA00022679"/>
    </source>
</evidence>
<accession>A0AAF3FIJ4</accession>
<sequence>MFTYFFCFFTKKRVFLIDDNLLEMYPSCPEYSCKHIAADITSVSFNEKPTEEIIVQRGTKSVKLKLNFVPKDYQPGITSCLEPLYWFTEWPRLIVFMELYQMIGYTKFLFTWTSMTKNVKKVLDYYVLKGLAELQPYPLMPYTDTALFLTEFAREPFTHWVERFFKDRNFYGTKPNEIVYLHARNSFERERLTNEQLNGTKNLMPDVDLLGKNPAEKLERIRTAIREIFGENPPPFTHETNDALDDCLKNWEVTQKGCRKPVTGCFDAVKFMEEWVFAKPTKENKWTLL</sequence>
<comment type="subcellular location">
    <subcellularLocation>
        <location evidence="1">Membrane</location>
        <topology evidence="1">Single-pass membrane protein</topology>
    </subcellularLocation>
</comment>
<evidence type="ECO:0000256" key="5">
    <source>
        <dbReference type="ARBA" id="ARBA00023136"/>
    </source>
</evidence>
<proteinExistence type="inferred from homology"/>
<evidence type="ECO:0000256" key="3">
    <source>
        <dbReference type="ARBA" id="ARBA00022676"/>
    </source>
</evidence>
<dbReference type="InterPro" id="IPR008166">
    <property type="entry name" value="Glyco_transf_92"/>
</dbReference>
<dbReference type="GO" id="GO:0016757">
    <property type="term" value="F:glycosyltransferase activity"/>
    <property type="evidence" value="ECO:0007669"/>
    <property type="project" value="UniProtKB-UniRule"/>
</dbReference>
<dbReference type="PANTHER" id="PTHR47024">
    <property type="entry name" value="BIOFILM ABSENT ON HEAD (AFTER YERSINIA EXPOSURE)-RELATED"/>
    <property type="match status" value="1"/>
</dbReference>
<keyword evidence="3 6" id="KW-0328">Glycosyltransferase</keyword>
<evidence type="ECO:0000256" key="6">
    <source>
        <dbReference type="RuleBase" id="RU366017"/>
    </source>
</evidence>
<evidence type="ECO:0000256" key="2">
    <source>
        <dbReference type="ARBA" id="ARBA00007647"/>
    </source>
</evidence>
<evidence type="ECO:0000313" key="7">
    <source>
        <dbReference type="Proteomes" id="UP000887575"/>
    </source>
</evidence>
<keyword evidence="4 6" id="KW-0808">Transferase</keyword>
<dbReference type="Proteomes" id="UP000887575">
    <property type="component" value="Unassembled WGS sequence"/>
</dbReference>
<comment type="similarity">
    <text evidence="2 6">Belongs to the glycosyltransferase 92 family.</text>
</comment>
<dbReference type="GO" id="GO:0016020">
    <property type="term" value="C:membrane"/>
    <property type="evidence" value="ECO:0007669"/>
    <property type="project" value="UniProtKB-SubCell"/>
</dbReference>
<evidence type="ECO:0000256" key="1">
    <source>
        <dbReference type="ARBA" id="ARBA00004167"/>
    </source>
</evidence>
<dbReference type="AlphaFoldDB" id="A0AAF3FIJ4"/>
<dbReference type="PANTHER" id="PTHR47024:SF1">
    <property type="entry name" value="GLYCOSYLTRANSFERASE FAMILY 92 PROTEIN"/>
    <property type="match status" value="1"/>
</dbReference>
<protein>
    <recommendedName>
        <fullName evidence="6">Glycosyltransferase family 92 protein</fullName>
        <ecNumber evidence="6">2.4.1.-</ecNumber>
    </recommendedName>
</protein>
<keyword evidence="5" id="KW-0472">Membrane</keyword>
<dbReference type="Pfam" id="PF01697">
    <property type="entry name" value="Glyco_transf_92"/>
    <property type="match status" value="1"/>
</dbReference>
<name>A0AAF3FIJ4_9BILA</name>